<dbReference type="Proteomes" id="UP000655443">
    <property type="component" value="Unassembled WGS sequence"/>
</dbReference>
<evidence type="ECO:0000256" key="1">
    <source>
        <dbReference type="SAM" id="SignalP"/>
    </source>
</evidence>
<keyword evidence="3" id="KW-1185">Reference proteome</keyword>
<reference evidence="2" key="1">
    <citation type="journal article" date="2014" name="Int. J. Syst. Evol. Microbiol.">
        <title>Complete genome sequence of Corynebacterium casei LMG S-19264T (=DSM 44701T), isolated from a smear-ripened cheese.</title>
        <authorList>
            <consortium name="US DOE Joint Genome Institute (JGI-PGF)"/>
            <person name="Walter F."/>
            <person name="Albersmeier A."/>
            <person name="Kalinowski J."/>
            <person name="Ruckert C."/>
        </authorList>
    </citation>
    <scope>NUCLEOTIDE SEQUENCE</scope>
    <source>
        <strain evidence="2">JCM 4714</strain>
    </source>
</reference>
<proteinExistence type="predicted"/>
<evidence type="ECO:0008006" key="4">
    <source>
        <dbReference type="Google" id="ProtNLM"/>
    </source>
</evidence>
<dbReference type="AlphaFoldDB" id="A0A919D152"/>
<dbReference type="EMBL" id="BMVG01000002">
    <property type="protein sequence ID" value="GHE00753.1"/>
    <property type="molecule type" value="Genomic_DNA"/>
</dbReference>
<evidence type="ECO:0000313" key="2">
    <source>
        <dbReference type="EMBL" id="GHE00753.1"/>
    </source>
</evidence>
<accession>A0A919D152</accession>
<evidence type="ECO:0000313" key="3">
    <source>
        <dbReference type="Proteomes" id="UP000655443"/>
    </source>
</evidence>
<reference evidence="2" key="2">
    <citation type="submission" date="2020-09" db="EMBL/GenBank/DDBJ databases">
        <authorList>
            <person name="Sun Q."/>
            <person name="Ohkuma M."/>
        </authorList>
    </citation>
    <scope>NUCLEOTIDE SEQUENCE</scope>
    <source>
        <strain evidence="2">JCM 4714</strain>
    </source>
</reference>
<protein>
    <recommendedName>
        <fullName evidence="4">Secreted protein</fullName>
    </recommendedName>
</protein>
<sequence length="97" mass="10018">MRRMATALGTLGAAVALMLTVPNSAYAATGVLVIDGVAHEDPSGCFPLGDSAPPVVSNYTDAVAEVHSGPDCTGQVTWLIYPGETYHPNGSRSIFVL</sequence>
<feature type="signal peptide" evidence="1">
    <location>
        <begin position="1"/>
        <end position="27"/>
    </location>
</feature>
<feature type="chain" id="PRO_5037334533" description="Secreted protein" evidence="1">
    <location>
        <begin position="28"/>
        <end position="97"/>
    </location>
</feature>
<comment type="caution">
    <text evidence="2">The sequence shown here is derived from an EMBL/GenBank/DDBJ whole genome shotgun (WGS) entry which is preliminary data.</text>
</comment>
<gene>
    <name evidence="2" type="ORF">GCM10010339_17370</name>
</gene>
<organism evidence="2 3">
    <name type="scientific">Streptomyces alanosinicus</name>
    <dbReference type="NCBI Taxonomy" id="68171"/>
    <lineage>
        <taxon>Bacteria</taxon>
        <taxon>Bacillati</taxon>
        <taxon>Actinomycetota</taxon>
        <taxon>Actinomycetes</taxon>
        <taxon>Kitasatosporales</taxon>
        <taxon>Streptomycetaceae</taxon>
        <taxon>Streptomyces</taxon>
    </lineage>
</organism>
<name>A0A919D152_9ACTN</name>
<keyword evidence="1" id="KW-0732">Signal</keyword>